<evidence type="ECO:0000313" key="2">
    <source>
        <dbReference type="EMBL" id="WRL65240.1"/>
    </source>
</evidence>
<feature type="region of interest" description="Disordered" evidence="1">
    <location>
        <begin position="82"/>
        <end position="158"/>
    </location>
</feature>
<sequence>MLPYLVHVALVAVGLALAVRLPETVDLAHPSRTGAGTATAAPLIAPGTASWWRPCWRPWPCASTRSRRRRSTPSRCWWSCPTAGWRSPACWPGSPWGPGRSSPASSGGWARGPPCSAPVSAPPASAPQPPSRPRGHCPGWSSRRPCWGPVAGSVSRPV</sequence>
<organism evidence="2 3">
    <name type="scientific">Blastococcus brunescens</name>
    <dbReference type="NCBI Taxonomy" id="1564165"/>
    <lineage>
        <taxon>Bacteria</taxon>
        <taxon>Bacillati</taxon>
        <taxon>Actinomycetota</taxon>
        <taxon>Actinomycetes</taxon>
        <taxon>Geodermatophilales</taxon>
        <taxon>Geodermatophilaceae</taxon>
        <taxon>Blastococcus</taxon>
    </lineage>
</organism>
<name>A0ABZ1B362_9ACTN</name>
<accession>A0ABZ1B362</accession>
<feature type="compositionally biased region" description="Low complexity" evidence="1">
    <location>
        <begin position="92"/>
        <end position="119"/>
    </location>
</feature>
<protein>
    <submittedName>
        <fullName evidence="2">Uncharacterized protein</fullName>
    </submittedName>
</protein>
<dbReference type="RefSeq" id="WP_324276564.1">
    <property type="nucleotide sequence ID" value="NZ_CP141261.1"/>
</dbReference>
<reference evidence="2 3" key="1">
    <citation type="submission" date="2023-12" db="EMBL/GenBank/DDBJ databases">
        <title>Blastococcus brunescens sp. nov., an actonobacterium isolated from sandstone collected in sahara desert.</title>
        <authorList>
            <person name="Gtari M."/>
            <person name="Ghodhbane F."/>
        </authorList>
    </citation>
    <scope>NUCLEOTIDE SEQUENCE [LARGE SCALE GENOMIC DNA]</scope>
    <source>
        <strain evidence="2 3">BMG 8361</strain>
    </source>
</reference>
<proteinExistence type="predicted"/>
<gene>
    <name evidence="2" type="ORF">U6N30_06130</name>
</gene>
<dbReference type="EMBL" id="CP141261">
    <property type="protein sequence ID" value="WRL65240.1"/>
    <property type="molecule type" value="Genomic_DNA"/>
</dbReference>
<dbReference type="Proteomes" id="UP001324287">
    <property type="component" value="Chromosome"/>
</dbReference>
<keyword evidence="3" id="KW-1185">Reference proteome</keyword>
<feature type="compositionally biased region" description="Pro residues" evidence="1">
    <location>
        <begin position="120"/>
        <end position="132"/>
    </location>
</feature>
<evidence type="ECO:0000313" key="3">
    <source>
        <dbReference type="Proteomes" id="UP001324287"/>
    </source>
</evidence>
<evidence type="ECO:0000256" key="1">
    <source>
        <dbReference type="SAM" id="MobiDB-lite"/>
    </source>
</evidence>